<dbReference type="GO" id="GO:0005886">
    <property type="term" value="C:plasma membrane"/>
    <property type="evidence" value="ECO:0007669"/>
    <property type="project" value="TreeGrafter"/>
</dbReference>
<dbReference type="OrthoDB" id="17725at2759"/>
<dbReference type="RefSeq" id="XP_013317007.1">
    <property type="nucleotide sequence ID" value="XM_013461553.1"/>
</dbReference>
<gene>
    <name evidence="2" type="ORF">PV05_05087</name>
</gene>
<keyword evidence="3" id="KW-1185">Reference proteome</keyword>
<dbReference type="Gene3D" id="3.40.50.620">
    <property type="entry name" value="HUPs"/>
    <property type="match status" value="1"/>
</dbReference>
<dbReference type="EMBL" id="KN847319">
    <property type="protein sequence ID" value="KIW56423.1"/>
    <property type="molecule type" value="Genomic_DNA"/>
</dbReference>
<proteinExistence type="predicted"/>
<name>A0A0D2ELV8_9EURO</name>
<dbReference type="Gene3D" id="1.10.3620.10">
    <property type="entry name" value="YdcF like domain"/>
    <property type="match status" value="1"/>
</dbReference>
<accession>A0A0D2ELV8</accession>
<dbReference type="HOGENOM" id="CLU_084257_0_0_1"/>
<dbReference type="Proteomes" id="UP000054342">
    <property type="component" value="Unassembled WGS sequence"/>
</dbReference>
<reference evidence="2 3" key="1">
    <citation type="submission" date="2015-01" db="EMBL/GenBank/DDBJ databases">
        <title>The Genome Sequence of Exophiala xenobiotica CBS118157.</title>
        <authorList>
            <consortium name="The Broad Institute Genomics Platform"/>
            <person name="Cuomo C."/>
            <person name="de Hoog S."/>
            <person name="Gorbushina A."/>
            <person name="Stielow B."/>
            <person name="Teixiera M."/>
            <person name="Abouelleil A."/>
            <person name="Chapman S.B."/>
            <person name="Priest M."/>
            <person name="Young S.K."/>
            <person name="Wortman J."/>
            <person name="Nusbaum C."/>
            <person name="Birren B."/>
        </authorList>
    </citation>
    <scope>NUCLEOTIDE SEQUENCE [LARGE SCALE GENOMIC DNA]</scope>
    <source>
        <strain evidence="2 3">CBS 118157</strain>
    </source>
</reference>
<sequence length="272" mass="29946">MSSLSASTISDINAISEFLACEDISSLHACPPVDVLVLCVSAVLPIADEVFSALETQPKLAKTVVICGGIGHSTGLLYEAVRKNPKYQSIADHVDGLPEAAVFNRILKEFNPRLIEQVEAGAFKLLIEDKSTNCGANASETRKLLDQHCTPLPKSVIVVQDPTMSLRTIASFRKTYADVSPTPEFLGCPTFVPLMSLDEGPSEPHFQTSAYQESELWDHQRFFDLIMGEIPRLRDDENGYGPKGKGFISHVDVPGEIEAAWTRLERILDFKR</sequence>
<dbReference type="GeneID" id="25326995"/>
<dbReference type="Pfam" id="PF02698">
    <property type="entry name" value="DUF218"/>
    <property type="match status" value="1"/>
</dbReference>
<organism evidence="2 3">
    <name type="scientific">Exophiala xenobiotica</name>
    <dbReference type="NCBI Taxonomy" id="348802"/>
    <lineage>
        <taxon>Eukaryota</taxon>
        <taxon>Fungi</taxon>
        <taxon>Dikarya</taxon>
        <taxon>Ascomycota</taxon>
        <taxon>Pezizomycotina</taxon>
        <taxon>Eurotiomycetes</taxon>
        <taxon>Chaetothyriomycetidae</taxon>
        <taxon>Chaetothyriales</taxon>
        <taxon>Herpotrichiellaceae</taxon>
        <taxon>Exophiala</taxon>
    </lineage>
</organism>
<dbReference type="AlphaFoldDB" id="A0A0D2ELV8"/>
<evidence type="ECO:0000313" key="2">
    <source>
        <dbReference type="EMBL" id="KIW56423.1"/>
    </source>
</evidence>
<dbReference type="InterPro" id="IPR003848">
    <property type="entry name" value="DUF218"/>
</dbReference>
<feature type="domain" description="DUF218" evidence="1">
    <location>
        <begin position="95"/>
        <end position="193"/>
    </location>
</feature>
<evidence type="ECO:0000259" key="1">
    <source>
        <dbReference type="Pfam" id="PF02698"/>
    </source>
</evidence>
<evidence type="ECO:0000313" key="3">
    <source>
        <dbReference type="Proteomes" id="UP000054342"/>
    </source>
</evidence>
<dbReference type="PANTHER" id="PTHR30336:SF20">
    <property type="entry name" value="DUF218 DOMAIN-CONTAINING PROTEIN"/>
    <property type="match status" value="1"/>
</dbReference>
<dbReference type="InterPro" id="IPR051599">
    <property type="entry name" value="Cell_Envelope_Assoc"/>
</dbReference>
<dbReference type="InterPro" id="IPR014729">
    <property type="entry name" value="Rossmann-like_a/b/a_fold"/>
</dbReference>
<dbReference type="PANTHER" id="PTHR30336">
    <property type="entry name" value="INNER MEMBRANE PROTEIN, PROBABLE PERMEASE"/>
    <property type="match status" value="1"/>
</dbReference>
<protein>
    <recommendedName>
        <fullName evidence="1">DUF218 domain-containing protein</fullName>
    </recommendedName>
</protein>